<dbReference type="Proteomes" id="UP001430637">
    <property type="component" value="Unassembled WGS sequence"/>
</dbReference>
<keyword evidence="2" id="KW-1133">Transmembrane helix</keyword>
<keyword evidence="2" id="KW-0812">Transmembrane</keyword>
<comment type="caution">
    <text evidence="3">The sequence shown here is derived from an EMBL/GenBank/DDBJ whole genome shotgun (WGS) entry which is preliminary data.</text>
</comment>
<accession>A0ABS8F779</accession>
<evidence type="ECO:0000256" key="2">
    <source>
        <dbReference type="SAM" id="Phobius"/>
    </source>
</evidence>
<sequence>MKMEMTPEEHARLHRRRGRQALGLLIAVLVLIGTLTVLHAGVSAVAKLFDDTAQRQEYEDKLEGLVLFDPVPFDGIENIDDLTLREAAVWGCVYSIQETQGGFEGYNTDPDTEQLLIPSVDVDAYLAKLVGPSFRMTHKTFEMEDMTIEFDDATQCYKIPITGGVGSYRATVTKLFKKGGLLHVTVGYIPTQNADDSILVTNSDTPTKYMDYLFSRQSGSWYLTGLTESETKPEQTAASAASQPAPMADSDVEDAILATGGEAPASSAVASAEAGAEAEPQAESAASPAA</sequence>
<gene>
    <name evidence="3" type="ORF">LKD23_04095</name>
</gene>
<feature type="compositionally biased region" description="Low complexity" evidence="1">
    <location>
        <begin position="260"/>
        <end position="290"/>
    </location>
</feature>
<proteinExistence type="predicted"/>
<feature type="compositionally biased region" description="Low complexity" evidence="1">
    <location>
        <begin position="237"/>
        <end position="249"/>
    </location>
</feature>
<evidence type="ECO:0000313" key="4">
    <source>
        <dbReference type="Proteomes" id="UP001430637"/>
    </source>
</evidence>
<evidence type="ECO:0000256" key="1">
    <source>
        <dbReference type="SAM" id="MobiDB-lite"/>
    </source>
</evidence>
<organism evidence="3 4">
    <name type="scientific">Faecalibacterium butyricigenerans</name>
    <dbReference type="NCBI Taxonomy" id="1851427"/>
    <lineage>
        <taxon>Bacteria</taxon>
        <taxon>Bacillati</taxon>
        <taxon>Bacillota</taxon>
        <taxon>Clostridia</taxon>
        <taxon>Eubacteriales</taxon>
        <taxon>Oscillospiraceae</taxon>
        <taxon>Faecalibacterium</taxon>
    </lineage>
</organism>
<protein>
    <submittedName>
        <fullName evidence="3">Ice-structuring protein</fullName>
    </submittedName>
</protein>
<dbReference type="EMBL" id="JAJEQL010000006">
    <property type="protein sequence ID" value="MCC2198942.1"/>
    <property type="molecule type" value="Genomic_DNA"/>
</dbReference>
<keyword evidence="2" id="KW-0472">Membrane</keyword>
<keyword evidence="4" id="KW-1185">Reference proteome</keyword>
<feature type="transmembrane region" description="Helical" evidence="2">
    <location>
        <begin position="21"/>
        <end position="42"/>
    </location>
</feature>
<reference evidence="3" key="1">
    <citation type="submission" date="2021-10" db="EMBL/GenBank/DDBJ databases">
        <title>Anaerobic single-cell dispensing facilitates the cultivation of human gut bacteria.</title>
        <authorList>
            <person name="Afrizal A."/>
        </authorList>
    </citation>
    <scope>NUCLEOTIDE SEQUENCE</scope>
    <source>
        <strain evidence="3">CLA-AA-H233</strain>
    </source>
</reference>
<feature type="region of interest" description="Disordered" evidence="1">
    <location>
        <begin position="229"/>
        <end position="290"/>
    </location>
</feature>
<evidence type="ECO:0000313" key="3">
    <source>
        <dbReference type="EMBL" id="MCC2198942.1"/>
    </source>
</evidence>
<name>A0ABS8F779_9FIRM</name>
<dbReference type="RefSeq" id="WP_227620533.1">
    <property type="nucleotide sequence ID" value="NZ_JAJEQL010000006.1"/>
</dbReference>